<dbReference type="InterPro" id="IPR007829">
    <property type="entry name" value="TM2"/>
</dbReference>
<evidence type="ECO:0000259" key="8">
    <source>
        <dbReference type="Pfam" id="PF05154"/>
    </source>
</evidence>
<dbReference type="GO" id="GO:0016020">
    <property type="term" value="C:membrane"/>
    <property type="evidence" value="ECO:0007669"/>
    <property type="project" value="UniProtKB-SubCell"/>
</dbReference>
<name>A0A2T6FYG9_9BACL</name>
<proteinExistence type="predicted"/>
<feature type="domain" description="TM2" evidence="8">
    <location>
        <begin position="2"/>
        <end position="42"/>
    </location>
</feature>
<dbReference type="InterPro" id="IPR050932">
    <property type="entry name" value="TM2D1-3-like"/>
</dbReference>
<evidence type="ECO:0000256" key="6">
    <source>
        <dbReference type="ARBA" id="ARBA00023180"/>
    </source>
</evidence>
<evidence type="ECO:0000256" key="5">
    <source>
        <dbReference type="ARBA" id="ARBA00023136"/>
    </source>
</evidence>
<protein>
    <recommendedName>
        <fullName evidence="8">TM2 domain-containing protein</fullName>
    </recommendedName>
</protein>
<comment type="subcellular location">
    <subcellularLocation>
        <location evidence="1">Membrane</location>
        <topology evidence="1">Multi-pass membrane protein</topology>
    </subcellularLocation>
</comment>
<keyword evidence="5 7" id="KW-0472">Membrane</keyword>
<comment type="caution">
    <text evidence="9">The sequence shown here is derived from an EMBL/GenBank/DDBJ whole genome shotgun (WGS) entry which is preliminary data.</text>
</comment>
<keyword evidence="6" id="KW-0325">Glycoprotein</keyword>
<keyword evidence="4 7" id="KW-1133">Transmembrane helix</keyword>
<gene>
    <name evidence="9" type="ORF">C8Z91_22695</name>
</gene>
<dbReference type="Pfam" id="PF05154">
    <property type="entry name" value="TM2"/>
    <property type="match status" value="1"/>
</dbReference>
<dbReference type="PANTHER" id="PTHR21016">
    <property type="entry name" value="BETA-AMYLOID BINDING PROTEIN-RELATED"/>
    <property type="match status" value="1"/>
</dbReference>
<evidence type="ECO:0000313" key="10">
    <source>
        <dbReference type="Proteomes" id="UP000244184"/>
    </source>
</evidence>
<evidence type="ECO:0000256" key="4">
    <source>
        <dbReference type="ARBA" id="ARBA00022989"/>
    </source>
</evidence>
<reference evidence="9 10" key="1">
    <citation type="submission" date="2018-03" db="EMBL/GenBank/DDBJ databases">
        <title>Genome sequence of Paenibacillus elgii strain AC13 an antimicrobial compound producing bacteria.</title>
        <authorList>
            <person name="Kurokawa A.S."/>
            <person name="Araujo J.F."/>
            <person name="Costa R.A."/>
            <person name="Ortega D.B."/>
            <person name="Pires A.S."/>
            <person name="Pappas G.J.Jr."/>
            <person name="Franco O.L."/>
            <person name="Barreto C."/>
            <person name="Magalhaes B.S."/>
            <person name="Kruger R.H."/>
        </authorList>
    </citation>
    <scope>NUCLEOTIDE SEQUENCE [LARGE SCALE GENOMIC DNA]</scope>
    <source>
        <strain evidence="9 10">AC13</strain>
    </source>
</reference>
<keyword evidence="3" id="KW-0732">Signal</keyword>
<evidence type="ECO:0000256" key="7">
    <source>
        <dbReference type="SAM" id="Phobius"/>
    </source>
</evidence>
<keyword evidence="2 7" id="KW-0812">Transmembrane</keyword>
<dbReference type="EMBL" id="PYHP01000064">
    <property type="protein sequence ID" value="PUA36952.1"/>
    <property type="molecule type" value="Genomic_DNA"/>
</dbReference>
<evidence type="ECO:0000256" key="3">
    <source>
        <dbReference type="ARBA" id="ARBA00022729"/>
    </source>
</evidence>
<dbReference type="Proteomes" id="UP000244184">
    <property type="component" value="Unassembled WGS sequence"/>
</dbReference>
<dbReference type="PANTHER" id="PTHR21016:SF7">
    <property type="entry name" value="TM2 DOMAIN-CONTAINING PROTEIN 3"/>
    <property type="match status" value="1"/>
</dbReference>
<evidence type="ECO:0000256" key="2">
    <source>
        <dbReference type="ARBA" id="ARBA00022692"/>
    </source>
</evidence>
<evidence type="ECO:0000256" key="1">
    <source>
        <dbReference type="ARBA" id="ARBA00004141"/>
    </source>
</evidence>
<accession>A0A2T6FYG9</accession>
<dbReference type="AlphaFoldDB" id="A0A2T6FYG9"/>
<feature type="transmembrane region" description="Helical" evidence="7">
    <location>
        <begin position="24"/>
        <end position="46"/>
    </location>
</feature>
<sequence>MLLAFFLGSLGVHRFYVGKVGTGILMLITLGGFGIWTLIDFIMIAVGSFTDSDGRPINSTFAEPKSA</sequence>
<organism evidence="9 10">
    <name type="scientific">Paenibacillus elgii</name>
    <dbReference type="NCBI Taxonomy" id="189691"/>
    <lineage>
        <taxon>Bacteria</taxon>
        <taxon>Bacillati</taxon>
        <taxon>Bacillota</taxon>
        <taxon>Bacilli</taxon>
        <taxon>Bacillales</taxon>
        <taxon>Paenibacillaceae</taxon>
        <taxon>Paenibacillus</taxon>
    </lineage>
</organism>
<evidence type="ECO:0000313" key="9">
    <source>
        <dbReference type="EMBL" id="PUA36952.1"/>
    </source>
</evidence>